<dbReference type="EMBL" id="ML991851">
    <property type="protein sequence ID" value="KAF2229930.1"/>
    <property type="molecule type" value="Genomic_DNA"/>
</dbReference>
<name>A0A6A6GWQ2_VIRVR</name>
<proteinExistence type="predicted"/>
<gene>
    <name evidence="1" type="ORF">EV356DRAFT_367585</name>
</gene>
<keyword evidence="2" id="KW-1185">Reference proteome</keyword>
<protein>
    <submittedName>
        <fullName evidence="1">Uncharacterized protein</fullName>
    </submittedName>
</protein>
<accession>A0A6A6GWQ2</accession>
<dbReference type="AlphaFoldDB" id="A0A6A6GWQ2"/>
<sequence>MIRKGSCFRTCNVDKEHADLNRECKQDLGPESFHSNFPTGDLLKSVEMCKIEIWNDSCGHSDDKASNRHDGYCDKVTRIVAEIEFPCEACRERQQVTIIRRWRRERQLYLAELDDLERKEKPSGAAKDKLTCLHRRTIRALHALKIDDPYRGLTFQEQSVLKKTNGVLAVKSFFEERLSGYVSCFRN</sequence>
<reference evidence="1" key="1">
    <citation type="journal article" date="2020" name="Stud. Mycol.">
        <title>101 Dothideomycetes genomes: a test case for predicting lifestyles and emergence of pathogens.</title>
        <authorList>
            <person name="Haridas S."/>
            <person name="Albert R."/>
            <person name="Binder M."/>
            <person name="Bloem J."/>
            <person name="Labutti K."/>
            <person name="Salamov A."/>
            <person name="Andreopoulos B."/>
            <person name="Baker S."/>
            <person name="Barry K."/>
            <person name="Bills G."/>
            <person name="Bluhm B."/>
            <person name="Cannon C."/>
            <person name="Castanera R."/>
            <person name="Culley D."/>
            <person name="Daum C."/>
            <person name="Ezra D."/>
            <person name="Gonzalez J."/>
            <person name="Henrissat B."/>
            <person name="Kuo A."/>
            <person name="Liang C."/>
            <person name="Lipzen A."/>
            <person name="Lutzoni F."/>
            <person name="Magnuson J."/>
            <person name="Mondo S."/>
            <person name="Nolan M."/>
            <person name="Ohm R."/>
            <person name="Pangilinan J."/>
            <person name="Park H.-J."/>
            <person name="Ramirez L."/>
            <person name="Alfaro M."/>
            <person name="Sun H."/>
            <person name="Tritt A."/>
            <person name="Yoshinaga Y."/>
            <person name="Zwiers L.-H."/>
            <person name="Turgeon B."/>
            <person name="Goodwin S."/>
            <person name="Spatafora J."/>
            <person name="Crous P."/>
            <person name="Grigoriev I."/>
        </authorList>
    </citation>
    <scope>NUCLEOTIDE SEQUENCE</scope>
    <source>
        <strain evidence="1">Tuck. ex Michener</strain>
    </source>
</reference>
<dbReference type="Proteomes" id="UP000800092">
    <property type="component" value="Unassembled WGS sequence"/>
</dbReference>
<evidence type="ECO:0000313" key="2">
    <source>
        <dbReference type="Proteomes" id="UP000800092"/>
    </source>
</evidence>
<organism evidence="1 2">
    <name type="scientific">Viridothelium virens</name>
    <name type="common">Speckled blister lichen</name>
    <name type="synonym">Trypethelium virens</name>
    <dbReference type="NCBI Taxonomy" id="1048519"/>
    <lineage>
        <taxon>Eukaryota</taxon>
        <taxon>Fungi</taxon>
        <taxon>Dikarya</taxon>
        <taxon>Ascomycota</taxon>
        <taxon>Pezizomycotina</taxon>
        <taxon>Dothideomycetes</taxon>
        <taxon>Dothideomycetes incertae sedis</taxon>
        <taxon>Trypetheliales</taxon>
        <taxon>Trypetheliaceae</taxon>
        <taxon>Viridothelium</taxon>
    </lineage>
</organism>
<evidence type="ECO:0000313" key="1">
    <source>
        <dbReference type="EMBL" id="KAF2229930.1"/>
    </source>
</evidence>